<sequence length="459" mass="50764">MSNAKRQIKMVGFLQAQNCSIAPGSWRHPAGAVDFTSPEYFQRLGRLMEDGRFHLTFFDDRLALPDIYSDDYRDAVANGVRVVKMDPATIITMIGAVTSRLGLGITYSTTYYEPFHVARMFATLDLMTKGRAAWNVVTSLNNSEAENFGRVGHLPHDVRYDRADEFMEVVLGLWDSWQDDALIIDKASGRFADPAKVHALNHKGQYFSAKGPLPVPRSPQGQPVLIQAGQSGRGRAFAGRWGELIFVVYPNLAAGKEQYAAVKAAAAAAGRDPDLVSVCPACYVCVADSQSAAEEKREYIRALAKPIDAVVLLSEALNFDFGSKDLDSEFTDEELKTISWTGFRERVISLSGKPNPTVRDFVHFSGRGTIGEFPIFCGTPSMVADQMEEWFTARACDGFVLAATHTPGAFEDFVHYVVPELQRRGLYHRDYTGTTLRENLGLPRPAAGDWKISDLRKAS</sequence>
<protein>
    <submittedName>
        <fullName evidence="8">LLM class flavin-dependent oxidoreductase</fullName>
    </submittedName>
</protein>
<comment type="caution">
    <text evidence="8">The sequence shown here is derived from an EMBL/GenBank/DDBJ whole genome shotgun (WGS) entry which is preliminary data.</text>
</comment>
<feature type="binding site" evidence="6">
    <location>
        <position position="156"/>
    </location>
    <ligand>
        <name>FMN</name>
        <dbReference type="ChEBI" id="CHEBI:58210"/>
    </ligand>
</feature>
<dbReference type="PIRSF" id="PIRSF000337">
    <property type="entry name" value="NTA_MOA"/>
    <property type="match status" value="1"/>
</dbReference>
<keyword evidence="3" id="KW-0560">Oxidoreductase</keyword>
<reference evidence="8 9" key="1">
    <citation type="journal article" date="2021" name="Microorganisms">
        <title>Acidisoma silvae sp. nov. and Acidisomacellulosilytica sp. nov., Two Acidophilic Bacteria Isolated from Decaying Wood, Hydrolyzing Cellulose and Producing Poly-3-hydroxybutyrate.</title>
        <authorList>
            <person name="Mieszkin S."/>
            <person name="Pouder E."/>
            <person name="Uroz S."/>
            <person name="Simon-Colin C."/>
            <person name="Alain K."/>
        </authorList>
    </citation>
    <scope>NUCLEOTIDE SEQUENCE [LARGE SCALE GENOMIC DNA]</scope>
    <source>
        <strain evidence="8 9">HW T5.17</strain>
    </source>
</reference>
<dbReference type="InterPro" id="IPR036661">
    <property type="entry name" value="Luciferase-like_sf"/>
</dbReference>
<evidence type="ECO:0000256" key="6">
    <source>
        <dbReference type="PIRSR" id="PIRSR000337-1"/>
    </source>
</evidence>
<organism evidence="8 9">
    <name type="scientific">Acidisoma cellulosilyticum</name>
    <dbReference type="NCBI Taxonomy" id="2802395"/>
    <lineage>
        <taxon>Bacteria</taxon>
        <taxon>Pseudomonadati</taxon>
        <taxon>Pseudomonadota</taxon>
        <taxon>Alphaproteobacteria</taxon>
        <taxon>Acetobacterales</taxon>
        <taxon>Acidocellaceae</taxon>
        <taxon>Acidisoma</taxon>
    </lineage>
</organism>
<dbReference type="RefSeq" id="WP_227307791.1">
    <property type="nucleotide sequence ID" value="NZ_JAESVA010000004.1"/>
</dbReference>
<dbReference type="Proteomes" id="UP000721844">
    <property type="component" value="Unassembled WGS sequence"/>
</dbReference>
<feature type="binding site" evidence="6">
    <location>
        <position position="60"/>
    </location>
    <ligand>
        <name>FMN</name>
        <dbReference type="ChEBI" id="CHEBI:58210"/>
    </ligand>
</feature>
<proteinExistence type="inferred from homology"/>
<evidence type="ECO:0000259" key="7">
    <source>
        <dbReference type="Pfam" id="PF00296"/>
    </source>
</evidence>
<comment type="similarity">
    <text evidence="5">Belongs to the NtaA/SnaA/DszA monooxygenase family.</text>
</comment>
<feature type="binding site" evidence="6">
    <location>
        <position position="160"/>
    </location>
    <ligand>
        <name>FMN</name>
        <dbReference type="ChEBI" id="CHEBI:58210"/>
    </ligand>
</feature>
<dbReference type="Gene3D" id="3.20.20.30">
    <property type="entry name" value="Luciferase-like domain"/>
    <property type="match status" value="1"/>
</dbReference>
<dbReference type="PANTHER" id="PTHR30011">
    <property type="entry name" value="ALKANESULFONATE MONOOXYGENASE-RELATED"/>
    <property type="match status" value="1"/>
</dbReference>
<gene>
    <name evidence="8" type="ORF">ACELLULO517_12795</name>
</gene>
<dbReference type="InterPro" id="IPR016215">
    <property type="entry name" value="NTA_MOA"/>
</dbReference>
<dbReference type="PANTHER" id="PTHR30011:SF16">
    <property type="entry name" value="C2H2 FINGER DOMAIN TRANSCRIPTION FACTOR (EUROFUNG)-RELATED"/>
    <property type="match status" value="1"/>
</dbReference>
<evidence type="ECO:0000256" key="1">
    <source>
        <dbReference type="ARBA" id="ARBA00022630"/>
    </source>
</evidence>
<keyword evidence="2 6" id="KW-0288">FMN</keyword>
<dbReference type="NCBIfam" id="TIGR03860">
    <property type="entry name" value="FMN_nitrolo"/>
    <property type="match status" value="1"/>
</dbReference>
<feature type="domain" description="Luciferase-like" evidence="7">
    <location>
        <begin position="31"/>
        <end position="391"/>
    </location>
</feature>
<evidence type="ECO:0000256" key="3">
    <source>
        <dbReference type="ARBA" id="ARBA00023002"/>
    </source>
</evidence>
<dbReference type="Pfam" id="PF00296">
    <property type="entry name" value="Bac_luciferase"/>
    <property type="match status" value="1"/>
</dbReference>
<evidence type="ECO:0000313" key="9">
    <source>
        <dbReference type="Proteomes" id="UP000721844"/>
    </source>
</evidence>
<dbReference type="CDD" id="cd01095">
    <property type="entry name" value="Nitrilotriacetate_monoxgenase"/>
    <property type="match status" value="1"/>
</dbReference>
<feature type="binding site" evidence="6">
    <location>
        <position position="231"/>
    </location>
    <ligand>
        <name>FMN</name>
        <dbReference type="ChEBI" id="CHEBI:58210"/>
    </ligand>
</feature>
<dbReference type="SUPFAM" id="SSF51679">
    <property type="entry name" value="Bacterial luciferase-like"/>
    <property type="match status" value="1"/>
</dbReference>
<dbReference type="EMBL" id="JAESVA010000004">
    <property type="protein sequence ID" value="MCB8881117.1"/>
    <property type="molecule type" value="Genomic_DNA"/>
</dbReference>
<dbReference type="InterPro" id="IPR051260">
    <property type="entry name" value="Diverse_substr_monoxygenases"/>
</dbReference>
<evidence type="ECO:0000256" key="2">
    <source>
        <dbReference type="ARBA" id="ARBA00022643"/>
    </source>
</evidence>
<evidence type="ECO:0000256" key="4">
    <source>
        <dbReference type="ARBA" id="ARBA00023033"/>
    </source>
</evidence>
<dbReference type="InterPro" id="IPR011251">
    <property type="entry name" value="Luciferase-like_dom"/>
</dbReference>
<dbReference type="AlphaFoldDB" id="A0A964E4B4"/>
<feature type="binding site" evidence="6">
    <location>
        <position position="106"/>
    </location>
    <ligand>
        <name>FMN</name>
        <dbReference type="ChEBI" id="CHEBI:58210"/>
    </ligand>
</feature>
<dbReference type="GO" id="GO:0004497">
    <property type="term" value="F:monooxygenase activity"/>
    <property type="evidence" value="ECO:0007669"/>
    <property type="project" value="UniProtKB-KW"/>
</dbReference>
<evidence type="ECO:0000313" key="8">
    <source>
        <dbReference type="EMBL" id="MCB8881117.1"/>
    </source>
</evidence>
<evidence type="ECO:0000256" key="5">
    <source>
        <dbReference type="ARBA" id="ARBA00033748"/>
    </source>
</evidence>
<keyword evidence="9" id="KW-1185">Reference proteome</keyword>
<dbReference type="GO" id="GO:0016705">
    <property type="term" value="F:oxidoreductase activity, acting on paired donors, with incorporation or reduction of molecular oxygen"/>
    <property type="evidence" value="ECO:0007669"/>
    <property type="project" value="InterPro"/>
</dbReference>
<name>A0A964E4B4_9PROT</name>
<accession>A0A964E4B4</accession>
<keyword evidence="1 6" id="KW-0285">Flavoprotein</keyword>
<keyword evidence="4" id="KW-0503">Monooxygenase</keyword>